<accession>A0A554X9S3</accession>
<name>A0A554X9S3_9BURK</name>
<keyword evidence="3" id="KW-1185">Reference proteome</keyword>
<feature type="transmembrane region" description="Helical" evidence="1">
    <location>
        <begin position="211"/>
        <end position="241"/>
    </location>
</feature>
<feature type="transmembrane region" description="Helical" evidence="1">
    <location>
        <begin position="453"/>
        <end position="475"/>
    </location>
</feature>
<feature type="transmembrane region" description="Helical" evidence="1">
    <location>
        <begin position="374"/>
        <end position="397"/>
    </location>
</feature>
<keyword evidence="1" id="KW-0472">Membrane</keyword>
<dbReference type="RefSeq" id="WP_231572218.1">
    <property type="nucleotide sequence ID" value="NZ_KN714328.1"/>
</dbReference>
<feature type="transmembrane region" description="Helical" evidence="1">
    <location>
        <begin position="248"/>
        <end position="271"/>
    </location>
</feature>
<dbReference type="EMBL" id="VJOM01000009">
    <property type="protein sequence ID" value="TSE32568.1"/>
    <property type="molecule type" value="Genomic_DNA"/>
</dbReference>
<feature type="transmembrane region" description="Helical" evidence="1">
    <location>
        <begin position="349"/>
        <end position="367"/>
    </location>
</feature>
<dbReference type="STRING" id="307486.GCA_000807215_01729"/>
<feature type="transmembrane region" description="Helical" evidence="1">
    <location>
        <begin position="422"/>
        <end position="441"/>
    </location>
</feature>
<dbReference type="AlphaFoldDB" id="A0A554X9S3"/>
<feature type="transmembrane region" description="Helical" evidence="1">
    <location>
        <begin position="149"/>
        <end position="171"/>
    </location>
</feature>
<dbReference type="Proteomes" id="UP000317763">
    <property type="component" value="Unassembled WGS sequence"/>
</dbReference>
<proteinExistence type="predicted"/>
<gene>
    <name evidence="2" type="ORF">Ttaiw_01125</name>
</gene>
<keyword evidence="1" id="KW-0812">Transmembrane</keyword>
<keyword evidence="1" id="KW-1133">Transmembrane helix</keyword>
<feature type="transmembrane region" description="Helical" evidence="1">
    <location>
        <begin position="78"/>
        <end position="97"/>
    </location>
</feature>
<protein>
    <recommendedName>
        <fullName evidence="4">4-amino-4-deoxy-L-arabinose transferase</fullName>
    </recommendedName>
</protein>
<feature type="transmembrane region" description="Helical" evidence="1">
    <location>
        <begin position="291"/>
        <end position="313"/>
    </location>
</feature>
<evidence type="ECO:0008006" key="4">
    <source>
        <dbReference type="Google" id="ProtNLM"/>
    </source>
</evidence>
<comment type="caution">
    <text evidence="2">The sequence shown here is derived from an EMBL/GenBank/DDBJ whole genome shotgun (WGS) entry which is preliminary data.</text>
</comment>
<feature type="transmembrane region" description="Helical" evidence="1">
    <location>
        <begin position="178"/>
        <end position="199"/>
    </location>
</feature>
<evidence type="ECO:0000313" key="3">
    <source>
        <dbReference type="Proteomes" id="UP000317763"/>
    </source>
</evidence>
<sequence>MDRHPPPSAVSPPSPALVTADAARRLPRWVPWLLVVAYVLPGFWGRDPWRTEDLAAFAVMLDMRAGGPWLVPQVLGEAAATLAWLPYWLGAAAMAVWPEPAVWAARLPFIALLVLTLAATWYGTYRLARLPAAQPLRLAFGGEARPTDYARAVADGALLALVATLGLALLAHEATPTAAQLAFTALLFHTVAGGIPPAANEGGGRTWPSMLAWWVAAWGLALSGAPVLLLALSAAALIWWWRAGRRGAALGWAALGSVSAVAVAQLLAVGAGRATEWWVPRWTPWTHLSEWISLGRLLAWFWWPTALLALWALWRWRGRWREPHIGWPLSVVAIVLAATLLDGGDERTLLLSLPALAALAAFALPTLRRGVSALIDWFAVLFFSGAAVIIWIIWVAMQTGVPPKPAANVARLVPGFEASVEWSLLLPALLATVAWGGIIAWRVGRYAPALWKGLALSASGVTLNWLLLMTLWLPLLNYGMGQAPVSQRIAALAPPGSCVLVHGLDAARIAGLQYHGRLQVRRAGQPGGETCALLVVNPRDYPSLTRAVDLTAWTLRTEVPRLRENRERWLVFERKP</sequence>
<feature type="transmembrane region" description="Helical" evidence="1">
    <location>
        <begin position="109"/>
        <end position="129"/>
    </location>
</feature>
<feature type="transmembrane region" description="Helical" evidence="1">
    <location>
        <begin position="325"/>
        <end position="343"/>
    </location>
</feature>
<reference evidence="2 3" key="1">
    <citation type="submission" date="2019-07" db="EMBL/GenBank/DDBJ databases">
        <title>Tepidimonas taiwanensis I1-1 draft genome.</title>
        <authorList>
            <person name="Da Costa M.S."/>
            <person name="Froufe H.J.C."/>
            <person name="Egas C."/>
            <person name="Albuquerque L."/>
        </authorList>
    </citation>
    <scope>NUCLEOTIDE SEQUENCE [LARGE SCALE GENOMIC DNA]</scope>
    <source>
        <strain evidence="2 3">I1-1</strain>
    </source>
</reference>
<evidence type="ECO:0000256" key="1">
    <source>
        <dbReference type="SAM" id="Phobius"/>
    </source>
</evidence>
<organism evidence="2 3">
    <name type="scientific">Tepidimonas taiwanensis</name>
    <dbReference type="NCBI Taxonomy" id="307486"/>
    <lineage>
        <taxon>Bacteria</taxon>
        <taxon>Pseudomonadati</taxon>
        <taxon>Pseudomonadota</taxon>
        <taxon>Betaproteobacteria</taxon>
        <taxon>Burkholderiales</taxon>
        <taxon>Tepidimonas</taxon>
    </lineage>
</organism>
<evidence type="ECO:0000313" key="2">
    <source>
        <dbReference type="EMBL" id="TSE32568.1"/>
    </source>
</evidence>
<feature type="transmembrane region" description="Helical" evidence="1">
    <location>
        <begin position="29"/>
        <end position="45"/>
    </location>
</feature>